<evidence type="ECO:0000256" key="1">
    <source>
        <dbReference type="SAM" id="Phobius"/>
    </source>
</evidence>
<dbReference type="Proteomes" id="UP000274756">
    <property type="component" value="Unassembled WGS sequence"/>
</dbReference>
<dbReference type="STRING" id="318479.A0A0N4U3T7"/>
<dbReference type="AlphaFoldDB" id="A0A0N4U3T7"/>
<feature type="domain" description="Thioredoxin" evidence="2">
    <location>
        <begin position="160"/>
        <end position="277"/>
    </location>
</feature>
<dbReference type="CDD" id="cd02961">
    <property type="entry name" value="PDI_a_family"/>
    <property type="match status" value="1"/>
</dbReference>
<reference evidence="3 5" key="2">
    <citation type="submission" date="2018-11" db="EMBL/GenBank/DDBJ databases">
        <authorList>
            <consortium name="Pathogen Informatics"/>
        </authorList>
    </citation>
    <scope>NUCLEOTIDE SEQUENCE [LARGE SCALE GENOMIC DNA]</scope>
</reference>
<sequence length="561" mass="65908">MSFMNDHYSQHKRFNTSNELAQENYFIGKTEERINIVEEELNQPPDDILSSKSFNQYNLIQTSLIILHKMFNIRSLFVFFVVHTLFAVFQSAMAVRFERKYWNMSLTLLLLCKIILCMCIQWLICVYIHMYGYMRHFDQYSLESRWIKESTNSSLIKRSAPPSKQFFPLHIRDYFNGNDSGDLLNYSEIVIVMFYASWSLECYQMRPVFLEVARSFHNNNDLSFAAINCFAPQGECKKTFKANHFPVIAAFIGKIFLVYRGESGADYLRRNINMIPDHERIIFYTSNLISFVIYCTCCCICNNKWILHIRSSMKRLTNKKEITEFLLEYNCAIFSFYPPETDFQQSSSYKKYLYASLYFSQYDHLLGHVGFALITNPKLARFLNITVGQIRLNSCNYTVDYSFNLNFSAIEITTWILKQNCSSHGLQWISPDPELIVKNHQLQLILKQGPTVMLFTKREVLYPHKSHLSLVEQAAIEYSSCFTGNDLHFRLMAQKREISRRRRSSIIKRDKSYCKNMQTYRSGVITCCLLSKKIILSKCSRYDLLNENPGVCPKLNIVRYN</sequence>
<dbReference type="SUPFAM" id="SSF52833">
    <property type="entry name" value="Thioredoxin-like"/>
    <property type="match status" value="1"/>
</dbReference>
<keyword evidence="5" id="KW-1185">Reference proteome</keyword>
<dbReference type="EMBL" id="UYYG01001153">
    <property type="protein sequence ID" value="VDN55787.1"/>
    <property type="molecule type" value="Genomic_DNA"/>
</dbReference>
<feature type="transmembrane region" description="Helical" evidence="1">
    <location>
        <begin position="281"/>
        <end position="305"/>
    </location>
</feature>
<dbReference type="Pfam" id="PF00085">
    <property type="entry name" value="Thioredoxin"/>
    <property type="match status" value="1"/>
</dbReference>
<feature type="transmembrane region" description="Helical" evidence="1">
    <location>
        <begin position="101"/>
        <end position="128"/>
    </location>
</feature>
<reference evidence="6" key="1">
    <citation type="submission" date="2017-02" db="UniProtKB">
        <authorList>
            <consortium name="WormBaseParasite"/>
        </authorList>
    </citation>
    <scope>IDENTIFICATION</scope>
</reference>
<dbReference type="PANTHER" id="PTHR46497:SF1">
    <property type="entry name" value="THIOREDOXIN DOMAIN-CONTAINING PROTEIN 11"/>
    <property type="match status" value="1"/>
</dbReference>
<evidence type="ECO:0000313" key="6">
    <source>
        <dbReference type="WBParaSite" id="DME_0000140001-mRNA-1"/>
    </source>
</evidence>
<evidence type="ECO:0000313" key="4">
    <source>
        <dbReference type="Proteomes" id="UP000038040"/>
    </source>
</evidence>
<dbReference type="Gene3D" id="3.40.30.10">
    <property type="entry name" value="Glutaredoxin"/>
    <property type="match status" value="1"/>
</dbReference>
<dbReference type="InterPro" id="IPR036249">
    <property type="entry name" value="Thioredoxin-like_sf"/>
</dbReference>
<gene>
    <name evidence="3" type="ORF">DME_LOCUS5760</name>
</gene>
<dbReference type="WBParaSite" id="DME_0000140001-mRNA-1">
    <property type="protein sequence ID" value="DME_0000140001-mRNA-1"/>
    <property type="gene ID" value="DME_0000140001"/>
</dbReference>
<keyword evidence="1" id="KW-0472">Membrane</keyword>
<protein>
    <submittedName>
        <fullName evidence="6">Thioredoxin domain-containing protein</fullName>
    </submittedName>
</protein>
<organism evidence="4 6">
    <name type="scientific">Dracunculus medinensis</name>
    <name type="common">Guinea worm</name>
    <dbReference type="NCBI Taxonomy" id="318479"/>
    <lineage>
        <taxon>Eukaryota</taxon>
        <taxon>Metazoa</taxon>
        <taxon>Ecdysozoa</taxon>
        <taxon>Nematoda</taxon>
        <taxon>Chromadorea</taxon>
        <taxon>Rhabditida</taxon>
        <taxon>Spirurina</taxon>
        <taxon>Dracunculoidea</taxon>
        <taxon>Dracunculidae</taxon>
        <taxon>Dracunculus</taxon>
    </lineage>
</organism>
<dbReference type="InterPro" id="IPR013766">
    <property type="entry name" value="Thioredoxin_domain"/>
</dbReference>
<keyword evidence="1" id="KW-0812">Transmembrane</keyword>
<accession>A0A0N4U3T7</accession>
<keyword evidence="1" id="KW-1133">Transmembrane helix</keyword>
<feature type="transmembrane region" description="Helical" evidence="1">
    <location>
        <begin position="76"/>
        <end position="95"/>
    </location>
</feature>
<feature type="transmembrane region" description="Helical" evidence="1">
    <location>
        <begin position="242"/>
        <end position="261"/>
    </location>
</feature>
<dbReference type="PROSITE" id="PS51352">
    <property type="entry name" value="THIOREDOXIN_2"/>
    <property type="match status" value="1"/>
</dbReference>
<dbReference type="Proteomes" id="UP000038040">
    <property type="component" value="Unplaced"/>
</dbReference>
<evidence type="ECO:0000313" key="5">
    <source>
        <dbReference type="Proteomes" id="UP000274756"/>
    </source>
</evidence>
<evidence type="ECO:0000313" key="3">
    <source>
        <dbReference type="EMBL" id="VDN55787.1"/>
    </source>
</evidence>
<evidence type="ECO:0000259" key="2">
    <source>
        <dbReference type="PROSITE" id="PS51352"/>
    </source>
</evidence>
<dbReference type="OrthoDB" id="1910803at2759"/>
<proteinExistence type="predicted"/>
<dbReference type="PANTHER" id="PTHR46497">
    <property type="entry name" value="THIOREDOXIN DOMAIN-CONTAINING PROTEIN 11"/>
    <property type="match status" value="1"/>
</dbReference>
<dbReference type="InterPro" id="IPR052792">
    <property type="entry name" value="Thioredoxin_dom-contain_11"/>
</dbReference>
<name>A0A0N4U3T7_DRAME</name>